<evidence type="ECO:0000313" key="3">
    <source>
        <dbReference type="Proteomes" id="UP001519332"/>
    </source>
</evidence>
<evidence type="ECO:0000313" key="2">
    <source>
        <dbReference type="EMBL" id="MBP2322482.1"/>
    </source>
</evidence>
<feature type="transmembrane region" description="Helical" evidence="1">
    <location>
        <begin position="12"/>
        <end position="32"/>
    </location>
</feature>
<reference evidence="2 3" key="1">
    <citation type="submission" date="2021-03" db="EMBL/GenBank/DDBJ databases">
        <title>Sequencing the genomes of 1000 actinobacteria strains.</title>
        <authorList>
            <person name="Klenk H.-P."/>
        </authorList>
    </citation>
    <scope>NUCLEOTIDE SEQUENCE [LARGE SCALE GENOMIC DNA]</scope>
    <source>
        <strain evidence="2 3">DSM 46670</strain>
    </source>
</reference>
<dbReference type="Proteomes" id="UP001519332">
    <property type="component" value="Unassembled WGS sequence"/>
</dbReference>
<feature type="transmembrane region" description="Helical" evidence="1">
    <location>
        <begin position="147"/>
        <end position="167"/>
    </location>
</feature>
<proteinExistence type="predicted"/>
<name>A0ABS4TDI0_9PSEU</name>
<feature type="transmembrane region" description="Helical" evidence="1">
    <location>
        <begin position="73"/>
        <end position="92"/>
    </location>
</feature>
<keyword evidence="1" id="KW-0472">Membrane</keyword>
<keyword evidence="1" id="KW-0812">Transmembrane</keyword>
<evidence type="ECO:0008006" key="4">
    <source>
        <dbReference type="Google" id="ProtNLM"/>
    </source>
</evidence>
<protein>
    <recommendedName>
        <fullName evidence="4">DUF2567 domain-containing protein</fullName>
    </recommendedName>
</protein>
<gene>
    <name evidence="2" type="ORF">JOF56_002867</name>
</gene>
<organism evidence="2 3">
    <name type="scientific">Kibdelosporangium banguiense</name>
    <dbReference type="NCBI Taxonomy" id="1365924"/>
    <lineage>
        <taxon>Bacteria</taxon>
        <taxon>Bacillati</taxon>
        <taxon>Actinomycetota</taxon>
        <taxon>Actinomycetes</taxon>
        <taxon>Pseudonocardiales</taxon>
        <taxon>Pseudonocardiaceae</taxon>
        <taxon>Kibdelosporangium</taxon>
    </lineage>
</organism>
<accession>A0ABS4TDI0</accession>
<sequence length="193" mass="20155">MSNRQPSRRLGAFFALPASVLLILSLILPLFVATVSMPGVMAEMTTTIYAWGFADDRPKMSDGNLLQELPMHAYPMVLATLMFIVATVIAFVRAGGRSAGLWLTAAAAFVAGMAATVIPQVVSWFAFYSPLMPEQEMGPGDGPALGLGFWALMASAVLAVTSAVLTVKAAPRSETTEVPAPANVDPHGTGGSA</sequence>
<keyword evidence="3" id="KW-1185">Reference proteome</keyword>
<dbReference type="EMBL" id="JAGINW010000001">
    <property type="protein sequence ID" value="MBP2322482.1"/>
    <property type="molecule type" value="Genomic_DNA"/>
</dbReference>
<evidence type="ECO:0000256" key="1">
    <source>
        <dbReference type="SAM" id="Phobius"/>
    </source>
</evidence>
<keyword evidence="1" id="KW-1133">Transmembrane helix</keyword>
<feature type="transmembrane region" description="Helical" evidence="1">
    <location>
        <begin position="99"/>
        <end position="127"/>
    </location>
</feature>
<dbReference type="RefSeq" id="WP_209637967.1">
    <property type="nucleotide sequence ID" value="NZ_JAGINW010000001.1"/>
</dbReference>
<comment type="caution">
    <text evidence="2">The sequence shown here is derived from an EMBL/GenBank/DDBJ whole genome shotgun (WGS) entry which is preliminary data.</text>
</comment>